<dbReference type="Proteomes" id="UP000215301">
    <property type="component" value="Unassembled WGS sequence"/>
</dbReference>
<dbReference type="GO" id="GO:0016829">
    <property type="term" value="F:lyase activity"/>
    <property type="evidence" value="ECO:0007669"/>
    <property type="project" value="UniProtKB-KW"/>
</dbReference>
<protein>
    <submittedName>
        <fullName evidence="3">Cobalamin biosynthesis protein CbiX</fullName>
    </submittedName>
</protein>
<reference evidence="3 4" key="1">
    <citation type="submission" date="2017-06" db="EMBL/GenBank/DDBJ databases">
        <title>Isolation and characterization of a thermophilic and butanogenic Thermoanaerobacterium thermosaccharolyticum M5 capable of efficient degradation of hemicellulose.</title>
        <authorList>
            <person name="Xin F."/>
            <person name="Jiang Y."/>
        </authorList>
    </citation>
    <scope>NUCLEOTIDE SEQUENCE [LARGE SCALE GENOMIC DNA]</scope>
    <source>
        <strain evidence="3 4">M5</strain>
    </source>
</reference>
<dbReference type="Gene3D" id="3.40.50.1400">
    <property type="match status" value="1"/>
</dbReference>
<keyword evidence="2" id="KW-0456">Lyase</keyword>
<gene>
    <name evidence="3" type="ORF">CE561_03420</name>
</gene>
<dbReference type="AlphaFoldDB" id="A0A231VLR8"/>
<dbReference type="CDD" id="cd03416">
    <property type="entry name" value="CbiX_SirB_N"/>
    <property type="match status" value="1"/>
</dbReference>
<dbReference type="EMBL" id="NKHD01000008">
    <property type="protein sequence ID" value="OXT08911.1"/>
    <property type="molecule type" value="Genomic_DNA"/>
</dbReference>
<dbReference type="InterPro" id="IPR002762">
    <property type="entry name" value="CbiX-like"/>
</dbReference>
<sequence>MEKGLLVIAHGSRIKETKKVVIKVVDRIKSLNKYKNVKAGFMEFDTPDIPTSIKEFVKEGIYDIVAVPLFLFEGIHIKEDIPMVFEEERKKYPGLSIKFGRPIGYDDRIVDIILERTEEVK</sequence>
<dbReference type="GO" id="GO:0046872">
    <property type="term" value="F:metal ion binding"/>
    <property type="evidence" value="ECO:0007669"/>
    <property type="project" value="UniProtKB-KW"/>
</dbReference>
<name>A0A231VLR8_THETR</name>
<dbReference type="OMA" id="WREPFER"/>
<evidence type="ECO:0000256" key="1">
    <source>
        <dbReference type="ARBA" id="ARBA00022723"/>
    </source>
</evidence>
<dbReference type="GeneID" id="93864669"/>
<organism evidence="3 4">
    <name type="scientific">Thermoanaerobacterium thermosaccharolyticum</name>
    <name type="common">Clostridium thermosaccharolyticum</name>
    <dbReference type="NCBI Taxonomy" id="1517"/>
    <lineage>
        <taxon>Bacteria</taxon>
        <taxon>Bacillati</taxon>
        <taxon>Bacillota</taxon>
        <taxon>Clostridia</taxon>
        <taxon>Thermoanaerobacterales</taxon>
        <taxon>Thermoanaerobacteraceae</taxon>
        <taxon>Thermoanaerobacterium</taxon>
    </lineage>
</organism>
<evidence type="ECO:0000313" key="4">
    <source>
        <dbReference type="Proteomes" id="UP000215301"/>
    </source>
</evidence>
<dbReference type="InterPro" id="IPR050963">
    <property type="entry name" value="Sirohydro_Cobaltochel/CbiX"/>
</dbReference>
<dbReference type="RefSeq" id="WP_013298306.1">
    <property type="nucleotide sequence ID" value="NZ_CP117247.1"/>
</dbReference>
<accession>A0A231VLR8</accession>
<comment type="caution">
    <text evidence="3">The sequence shown here is derived from an EMBL/GenBank/DDBJ whole genome shotgun (WGS) entry which is preliminary data.</text>
</comment>
<dbReference type="PANTHER" id="PTHR33542:SF3">
    <property type="entry name" value="SIROHYDROCHLORIN FERROCHELATASE, CHLOROPLASTIC"/>
    <property type="match status" value="1"/>
</dbReference>
<proteinExistence type="predicted"/>
<dbReference type="PANTHER" id="PTHR33542">
    <property type="entry name" value="SIROHYDROCHLORIN FERROCHELATASE, CHLOROPLASTIC"/>
    <property type="match status" value="1"/>
</dbReference>
<dbReference type="Pfam" id="PF01903">
    <property type="entry name" value="CbiX"/>
    <property type="match status" value="1"/>
</dbReference>
<keyword evidence="1" id="KW-0479">Metal-binding</keyword>
<dbReference type="SUPFAM" id="SSF53800">
    <property type="entry name" value="Chelatase"/>
    <property type="match status" value="1"/>
</dbReference>
<evidence type="ECO:0000313" key="3">
    <source>
        <dbReference type="EMBL" id="OXT08911.1"/>
    </source>
</evidence>
<evidence type="ECO:0000256" key="2">
    <source>
        <dbReference type="ARBA" id="ARBA00023239"/>
    </source>
</evidence>